<dbReference type="GO" id="GO:0097510">
    <property type="term" value="P:base-excision repair, AP site formation via deaminated base removal"/>
    <property type="evidence" value="ECO:0007669"/>
    <property type="project" value="TreeGrafter"/>
</dbReference>
<keyword evidence="2" id="KW-1185">Reference proteome</keyword>
<gene>
    <name evidence="1" type="ORF">CSUI_003100</name>
</gene>
<dbReference type="InterPro" id="IPR002043">
    <property type="entry name" value="UDG_fam1"/>
</dbReference>
<dbReference type="Gene3D" id="3.40.470.10">
    <property type="entry name" value="Uracil-DNA glycosylase-like domain"/>
    <property type="match status" value="1"/>
</dbReference>
<dbReference type="GO" id="GO:0005634">
    <property type="term" value="C:nucleus"/>
    <property type="evidence" value="ECO:0007669"/>
    <property type="project" value="TreeGrafter"/>
</dbReference>
<dbReference type="AlphaFoldDB" id="A0A2C6L6H4"/>
<dbReference type="InterPro" id="IPR036895">
    <property type="entry name" value="Uracil-DNA_glycosylase-like_sf"/>
</dbReference>
<dbReference type="GeneID" id="94426509"/>
<dbReference type="GO" id="GO:0005739">
    <property type="term" value="C:mitochondrion"/>
    <property type="evidence" value="ECO:0007669"/>
    <property type="project" value="TreeGrafter"/>
</dbReference>
<dbReference type="PANTHER" id="PTHR11264">
    <property type="entry name" value="URACIL-DNA GLYCOSYLASE"/>
    <property type="match status" value="1"/>
</dbReference>
<dbReference type="GO" id="GO:0004844">
    <property type="term" value="F:uracil DNA N-glycosylase activity"/>
    <property type="evidence" value="ECO:0007669"/>
    <property type="project" value="InterPro"/>
</dbReference>
<dbReference type="EMBL" id="MIGC01001328">
    <property type="protein sequence ID" value="PHJ23054.1"/>
    <property type="molecule type" value="Genomic_DNA"/>
</dbReference>
<accession>A0A2C6L6H4</accession>
<proteinExistence type="predicted"/>
<reference evidence="1 2" key="1">
    <citation type="journal article" date="2017" name="Int. J. Parasitol.">
        <title>The genome of the protozoan parasite Cystoisospora suis and a reverse vaccinology approach to identify vaccine candidates.</title>
        <authorList>
            <person name="Palmieri N."/>
            <person name="Shrestha A."/>
            <person name="Ruttkowski B."/>
            <person name="Beck T."/>
            <person name="Vogl C."/>
            <person name="Tomley F."/>
            <person name="Blake D.P."/>
            <person name="Joachim A."/>
        </authorList>
    </citation>
    <scope>NUCLEOTIDE SEQUENCE [LARGE SCALE GENOMIC DNA]</scope>
    <source>
        <strain evidence="1 2">Wien I</strain>
    </source>
</reference>
<sequence>GKPAQKKSMKVNRHRHRVLEAGHPSPLSVRFFQGCEHFRKCNGLLKALGKKEISFSIDF</sequence>
<dbReference type="OrthoDB" id="10031947at2759"/>
<dbReference type="Proteomes" id="UP000221165">
    <property type="component" value="Unassembled WGS sequence"/>
</dbReference>
<dbReference type="RefSeq" id="XP_067924731.1">
    <property type="nucleotide sequence ID" value="XM_068063298.1"/>
</dbReference>
<organism evidence="1 2">
    <name type="scientific">Cystoisospora suis</name>
    <dbReference type="NCBI Taxonomy" id="483139"/>
    <lineage>
        <taxon>Eukaryota</taxon>
        <taxon>Sar</taxon>
        <taxon>Alveolata</taxon>
        <taxon>Apicomplexa</taxon>
        <taxon>Conoidasida</taxon>
        <taxon>Coccidia</taxon>
        <taxon>Eucoccidiorida</taxon>
        <taxon>Eimeriorina</taxon>
        <taxon>Sarcocystidae</taxon>
        <taxon>Cystoisospora</taxon>
    </lineage>
</organism>
<name>A0A2C6L6H4_9APIC</name>
<protein>
    <submittedName>
        <fullName evidence="1">Uracil-dna glycosylase</fullName>
    </submittedName>
</protein>
<dbReference type="PANTHER" id="PTHR11264:SF0">
    <property type="entry name" value="URACIL-DNA GLYCOSYLASE"/>
    <property type="match status" value="1"/>
</dbReference>
<evidence type="ECO:0000313" key="2">
    <source>
        <dbReference type="Proteomes" id="UP000221165"/>
    </source>
</evidence>
<evidence type="ECO:0000313" key="1">
    <source>
        <dbReference type="EMBL" id="PHJ23054.1"/>
    </source>
</evidence>
<comment type="caution">
    <text evidence="1">The sequence shown here is derived from an EMBL/GenBank/DDBJ whole genome shotgun (WGS) entry which is preliminary data.</text>
</comment>
<dbReference type="SUPFAM" id="SSF52141">
    <property type="entry name" value="Uracil-DNA glycosylase-like"/>
    <property type="match status" value="1"/>
</dbReference>
<dbReference type="VEuPathDB" id="ToxoDB:CSUI_003100"/>
<feature type="non-terminal residue" evidence="1">
    <location>
        <position position="1"/>
    </location>
</feature>